<dbReference type="InterPro" id="IPR035919">
    <property type="entry name" value="EAL_sf"/>
</dbReference>
<protein>
    <submittedName>
        <fullName evidence="3">EAL domain-containing protein</fullName>
    </submittedName>
</protein>
<dbReference type="Gene3D" id="3.20.20.450">
    <property type="entry name" value="EAL domain"/>
    <property type="match status" value="1"/>
</dbReference>
<keyword evidence="4" id="KW-1185">Reference proteome</keyword>
<evidence type="ECO:0000259" key="2">
    <source>
        <dbReference type="PROSITE" id="PS50883"/>
    </source>
</evidence>
<dbReference type="InterPro" id="IPR000160">
    <property type="entry name" value="GGDEF_dom"/>
</dbReference>
<dbReference type="Pfam" id="PF00990">
    <property type="entry name" value="GGDEF"/>
    <property type="match status" value="1"/>
</dbReference>
<dbReference type="PROSITE" id="PS50883">
    <property type="entry name" value="EAL"/>
    <property type="match status" value="1"/>
</dbReference>
<dbReference type="InterPro" id="IPR043128">
    <property type="entry name" value="Rev_trsase/Diguanyl_cyclase"/>
</dbReference>
<dbReference type="SMART" id="SM00052">
    <property type="entry name" value="EAL"/>
    <property type="match status" value="1"/>
</dbReference>
<gene>
    <name evidence="3" type="ORF">HOP52_18705</name>
</gene>
<dbReference type="InterPro" id="IPR011006">
    <property type="entry name" value="CheY-like_superfamily"/>
</dbReference>
<sequence>MDEKHDVSGAGPRGQAAAAWRPVASEGAGDTDDTRRILLLMEGRGNRQQLEKQLSARYRVVHLDKGQLPAEDFDLAIADAPALKRWQDELFEAKNAQQPVLLPVMLMLPRAELRSRAGRLRSLVDDFVISPIDRTEFLERVEILLRTRHQAQAQRDELVRIVNYDRATSLPNRNLFHEQVRTAMVAAKAKGESVHIVAVHTPLTRVFETFGQRGLDQAAAACAERFCHLAGEDVGLARLGIEGWGAMLHDDASPLDRVIPLCTRLGKLDRRSIEVAGESIHLKARIGIASYPNDGSDAETVINAANIAAAQANEGEPAFYSADRRAAMLHHLRTEAALHDALKQEQFELWLQPKLALADNRVVGAEALIRWRLPSGELVPPGRFIPVAESTGFIRRITPWVLATACRIAAALRADGERDFVLAVNVTPADLDADFAERLQALCAQHALPPQAIELELTETMFCETSTDIIDRLRTLREAGFGIAIDDFGTGYSSLSYLHQLPVDTLKIDKQFVDGVPGVEGSDTVTRAIIHLAREFGLETVAEGIENEEQLAYLRAAGVGLGQGFHIARPMPAADFAGWLAKWKTHSPSFSGA</sequence>
<dbReference type="InterPro" id="IPR029787">
    <property type="entry name" value="Nucleotide_cyclase"/>
</dbReference>
<dbReference type="SMART" id="SM00267">
    <property type="entry name" value="GGDEF"/>
    <property type="match status" value="1"/>
</dbReference>
<feature type="domain" description="EAL" evidence="2">
    <location>
        <begin position="331"/>
        <end position="584"/>
    </location>
</feature>
<dbReference type="SUPFAM" id="SSF55073">
    <property type="entry name" value="Nucleotide cyclase"/>
    <property type="match status" value="1"/>
</dbReference>
<dbReference type="RefSeq" id="WP_238979052.1">
    <property type="nucleotide sequence ID" value="NZ_JABFUC010000022.1"/>
</dbReference>
<dbReference type="CDD" id="cd01948">
    <property type="entry name" value="EAL"/>
    <property type="match status" value="1"/>
</dbReference>
<dbReference type="InterPro" id="IPR050706">
    <property type="entry name" value="Cyclic-di-GMP_PDE-like"/>
</dbReference>
<feature type="region of interest" description="Disordered" evidence="1">
    <location>
        <begin position="1"/>
        <end position="30"/>
    </location>
</feature>
<dbReference type="SUPFAM" id="SSF141868">
    <property type="entry name" value="EAL domain-like"/>
    <property type="match status" value="1"/>
</dbReference>
<dbReference type="Gene3D" id="3.30.70.270">
    <property type="match status" value="1"/>
</dbReference>
<dbReference type="PANTHER" id="PTHR33121">
    <property type="entry name" value="CYCLIC DI-GMP PHOSPHODIESTERASE PDEF"/>
    <property type="match status" value="1"/>
</dbReference>
<accession>A0ABS9PDH8</accession>
<dbReference type="Pfam" id="PF00563">
    <property type="entry name" value="EAL"/>
    <property type="match status" value="1"/>
</dbReference>
<evidence type="ECO:0000313" key="4">
    <source>
        <dbReference type="Proteomes" id="UP000814385"/>
    </source>
</evidence>
<proteinExistence type="predicted"/>
<name>A0ABS9PDH8_9GAMM</name>
<evidence type="ECO:0000313" key="3">
    <source>
        <dbReference type="EMBL" id="MCG6659781.1"/>
    </source>
</evidence>
<reference evidence="3 4" key="1">
    <citation type="submission" date="2020-05" db="EMBL/GenBank/DDBJ databases">
        <title>Comparative genomic analysis of denitrifying bacteria from Halomonas genus.</title>
        <authorList>
            <person name="Wang L."/>
            <person name="Shao Z."/>
        </authorList>
    </citation>
    <scope>NUCLEOTIDE SEQUENCE [LARGE SCALE GENOMIC DNA]</scope>
    <source>
        <strain evidence="3 4">A4</strain>
    </source>
</reference>
<dbReference type="EMBL" id="JABFUC010000022">
    <property type="protein sequence ID" value="MCG6659781.1"/>
    <property type="molecule type" value="Genomic_DNA"/>
</dbReference>
<dbReference type="SUPFAM" id="SSF52172">
    <property type="entry name" value="CheY-like"/>
    <property type="match status" value="1"/>
</dbReference>
<comment type="caution">
    <text evidence="3">The sequence shown here is derived from an EMBL/GenBank/DDBJ whole genome shotgun (WGS) entry which is preliminary data.</text>
</comment>
<organism evidence="3 4">
    <name type="scientific">Billgrantia campisalis</name>
    <dbReference type="NCBI Taxonomy" id="74661"/>
    <lineage>
        <taxon>Bacteria</taxon>
        <taxon>Pseudomonadati</taxon>
        <taxon>Pseudomonadota</taxon>
        <taxon>Gammaproteobacteria</taxon>
        <taxon>Oceanospirillales</taxon>
        <taxon>Halomonadaceae</taxon>
        <taxon>Billgrantia</taxon>
    </lineage>
</organism>
<dbReference type="InterPro" id="IPR001633">
    <property type="entry name" value="EAL_dom"/>
</dbReference>
<dbReference type="Proteomes" id="UP000814385">
    <property type="component" value="Unassembled WGS sequence"/>
</dbReference>
<dbReference type="PANTHER" id="PTHR33121:SF70">
    <property type="entry name" value="SIGNALING PROTEIN YKOW"/>
    <property type="match status" value="1"/>
</dbReference>
<evidence type="ECO:0000256" key="1">
    <source>
        <dbReference type="SAM" id="MobiDB-lite"/>
    </source>
</evidence>